<dbReference type="InterPro" id="IPR036873">
    <property type="entry name" value="Rhodanese-like_dom_sf"/>
</dbReference>
<dbReference type="GO" id="GO:0006400">
    <property type="term" value="P:tRNA modification"/>
    <property type="evidence" value="ECO:0007669"/>
    <property type="project" value="UniProtKB-UniRule"/>
</dbReference>
<dbReference type="Gene3D" id="3.30.70.100">
    <property type="match status" value="1"/>
</dbReference>
<organism evidence="3 4">
    <name type="scientific">Candidatus Dojkabacteria bacterium</name>
    <dbReference type="NCBI Taxonomy" id="2099670"/>
    <lineage>
        <taxon>Bacteria</taxon>
        <taxon>Candidatus Dojkabacteria</taxon>
    </lineage>
</organism>
<proteinExistence type="inferred from homology"/>
<evidence type="ECO:0000313" key="4">
    <source>
        <dbReference type="Proteomes" id="UP000781173"/>
    </source>
</evidence>
<dbReference type="GO" id="GO:0016705">
    <property type="term" value="F:oxidoreductase activity, acting on paired donors, with incorporation or reduction of molecular oxygen"/>
    <property type="evidence" value="ECO:0007669"/>
    <property type="project" value="UniProtKB-UniRule"/>
</dbReference>
<dbReference type="Gene3D" id="3.40.250.10">
    <property type="entry name" value="Rhodanese-like domain"/>
    <property type="match status" value="1"/>
</dbReference>
<dbReference type="AlphaFoldDB" id="A0A952AJT6"/>
<dbReference type="InterPro" id="IPR040503">
    <property type="entry name" value="TRHO_N"/>
</dbReference>
<sequence length="300" mass="34562">MKYQVLLFYKYVLVDDPQAEKQKQLDYFKKYNLKGRMIIAKEGINATLEGEITDTESYIQEMSKDKRFADIHWKKSEGNGKSFPKINIKVRPEIVSLGLKHDDFDPNQISGKYITAEELHDLYESGAEFYVIDMRNDYEQKVGHFESALLMPMKNFRELPELIESISHLKDKLVVTTCTGGIRCEKASGFLVKHGFTNVYQLYGGMHSYIEKYPDQHFKGSLYVFDGRLVWRMNASESAVISSCEICGDSSDQYVDCSYLHCKQKRHFIACDNCRNEDGTVYCSEKCADLAKKSGEIFKP</sequence>
<dbReference type="InterPro" id="IPR020936">
    <property type="entry name" value="TrhO"/>
</dbReference>
<dbReference type="SMART" id="SM00450">
    <property type="entry name" value="RHOD"/>
    <property type="match status" value="1"/>
</dbReference>
<dbReference type="PROSITE" id="PS50206">
    <property type="entry name" value="RHODANESE_3"/>
    <property type="match status" value="1"/>
</dbReference>
<name>A0A952AJT6_9BACT</name>
<comment type="similarity">
    <text evidence="1">Belongs to the TrhO family.</text>
</comment>
<dbReference type="PANTHER" id="PTHR43268:SF3">
    <property type="entry name" value="RHODANESE-LIKE DOMAIN-CONTAINING PROTEIN 7-RELATED"/>
    <property type="match status" value="1"/>
</dbReference>
<evidence type="ECO:0000256" key="1">
    <source>
        <dbReference type="HAMAP-Rule" id="MF_00469"/>
    </source>
</evidence>
<dbReference type="PANTHER" id="PTHR43268">
    <property type="entry name" value="THIOSULFATE SULFURTRANSFERASE/RHODANESE-LIKE DOMAIN-CONTAINING PROTEIN 2"/>
    <property type="match status" value="1"/>
</dbReference>
<comment type="function">
    <text evidence="1">Catalyzes oxygen-dependent 5-hydroxyuridine (ho5U) modification at position 34 in tRNAs.</text>
</comment>
<dbReference type="Pfam" id="PF00581">
    <property type="entry name" value="Rhodanese"/>
    <property type="match status" value="1"/>
</dbReference>
<comment type="caution">
    <text evidence="3">The sequence shown here is derived from an EMBL/GenBank/DDBJ whole genome shotgun (WGS) entry which is preliminary data.</text>
</comment>
<dbReference type="HAMAP" id="MF_00469">
    <property type="entry name" value="TrhO"/>
    <property type="match status" value="1"/>
</dbReference>
<protein>
    <recommendedName>
        <fullName evidence="1">tRNA uridine(34) hydroxylase</fullName>
        <ecNumber evidence="1">1.14.-.-</ecNumber>
    </recommendedName>
    <alternativeName>
        <fullName evidence="1">tRNA hydroxylation protein O</fullName>
    </alternativeName>
</protein>
<comment type="catalytic activity">
    <reaction evidence="1">
        <text>uridine(34) in tRNA + AH2 + O2 = 5-hydroxyuridine(34) in tRNA + A + H2O</text>
        <dbReference type="Rhea" id="RHEA:64224"/>
        <dbReference type="Rhea" id="RHEA-COMP:11727"/>
        <dbReference type="Rhea" id="RHEA-COMP:13381"/>
        <dbReference type="ChEBI" id="CHEBI:13193"/>
        <dbReference type="ChEBI" id="CHEBI:15377"/>
        <dbReference type="ChEBI" id="CHEBI:15379"/>
        <dbReference type="ChEBI" id="CHEBI:17499"/>
        <dbReference type="ChEBI" id="CHEBI:65315"/>
        <dbReference type="ChEBI" id="CHEBI:136877"/>
    </reaction>
</comment>
<accession>A0A952AJT6</accession>
<evidence type="ECO:0000313" key="3">
    <source>
        <dbReference type="EMBL" id="MBW7954098.1"/>
    </source>
</evidence>
<dbReference type="Proteomes" id="UP000781173">
    <property type="component" value="Unassembled WGS sequence"/>
</dbReference>
<reference evidence="3" key="1">
    <citation type="journal article" date="2022" name="ISME J.">
        <title>A general approach to explore prokaryotic protein glycosylation reveals the unique surface layer modulation of an anammox bacterium.</title>
        <authorList>
            <person name="Pabst M."/>
            <person name="Grouzdev D.S."/>
            <person name="Lawson C.E."/>
            <person name="Kleikamp H.B.C."/>
            <person name="de Ram C."/>
            <person name="Louwen R."/>
            <person name="Lin Y.M."/>
            <person name="Lucker S."/>
            <person name="van Loosdrecht M.C.M."/>
            <person name="Laureni M."/>
        </authorList>
    </citation>
    <scope>NUCLEOTIDE SEQUENCE</scope>
    <source>
        <strain evidence="3">BROCD043</strain>
    </source>
</reference>
<dbReference type="EMBL" id="JACFOF010000016">
    <property type="protein sequence ID" value="MBW7954098.1"/>
    <property type="molecule type" value="Genomic_DNA"/>
</dbReference>
<keyword evidence="1" id="KW-0560">Oxidoreductase</keyword>
<dbReference type="NCBIfam" id="NF001135">
    <property type="entry name" value="PRK00142.1-3"/>
    <property type="match status" value="1"/>
</dbReference>
<dbReference type="SUPFAM" id="SSF52821">
    <property type="entry name" value="Rhodanese/Cell cycle control phosphatase"/>
    <property type="match status" value="1"/>
</dbReference>
<dbReference type="InterPro" id="IPR022111">
    <property type="entry name" value="Rhodanese_C"/>
</dbReference>
<gene>
    <name evidence="1" type="primary">trhO</name>
    <name evidence="3" type="ORF">H3C67_04915</name>
</gene>
<feature type="domain" description="Rhodanese" evidence="2">
    <location>
        <begin position="125"/>
        <end position="218"/>
    </location>
</feature>
<keyword evidence="1" id="KW-0819">tRNA processing</keyword>
<dbReference type="InterPro" id="IPR001763">
    <property type="entry name" value="Rhodanese-like_dom"/>
</dbReference>
<dbReference type="Pfam" id="PF12368">
    <property type="entry name" value="Rhodanese_C"/>
    <property type="match status" value="1"/>
</dbReference>
<dbReference type="EC" id="1.14.-.-" evidence="1"/>
<evidence type="ECO:0000259" key="2">
    <source>
        <dbReference type="PROSITE" id="PS50206"/>
    </source>
</evidence>
<dbReference type="Pfam" id="PF17773">
    <property type="entry name" value="UPF0176_N"/>
    <property type="match status" value="1"/>
</dbReference>